<dbReference type="GO" id="GO:0005886">
    <property type="term" value="C:plasma membrane"/>
    <property type="evidence" value="ECO:0007669"/>
    <property type="project" value="UniProtKB-SubCell"/>
</dbReference>
<organism evidence="8 9">
    <name type="scientific">Crateriforma conspicua</name>
    <dbReference type="NCBI Taxonomy" id="2527996"/>
    <lineage>
        <taxon>Bacteria</taxon>
        <taxon>Pseudomonadati</taxon>
        <taxon>Planctomycetota</taxon>
        <taxon>Planctomycetia</taxon>
        <taxon>Planctomycetales</taxon>
        <taxon>Planctomycetaceae</taxon>
        <taxon>Crateriforma</taxon>
    </lineage>
</organism>
<feature type="transmembrane region" description="Helical" evidence="6">
    <location>
        <begin position="154"/>
        <end position="176"/>
    </location>
</feature>
<dbReference type="PANTHER" id="PTHR43478">
    <property type="entry name" value="NA+/H+ ANTIPORTER-RELATED"/>
    <property type="match status" value="1"/>
</dbReference>
<gene>
    <name evidence="8" type="primary">mleN_1</name>
    <name evidence="8" type="ORF">V7x_02980</name>
</gene>
<dbReference type="RefSeq" id="WP_146410376.1">
    <property type="nucleotide sequence ID" value="NZ_SJPZ01000001.1"/>
</dbReference>
<evidence type="ECO:0000256" key="2">
    <source>
        <dbReference type="ARBA" id="ARBA00022475"/>
    </source>
</evidence>
<feature type="transmembrane region" description="Helical" evidence="6">
    <location>
        <begin position="395"/>
        <end position="424"/>
    </location>
</feature>
<evidence type="ECO:0000256" key="6">
    <source>
        <dbReference type="SAM" id="Phobius"/>
    </source>
</evidence>
<proteinExistence type="predicted"/>
<evidence type="ECO:0000259" key="7">
    <source>
        <dbReference type="Pfam" id="PF03553"/>
    </source>
</evidence>
<evidence type="ECO:0000256" key="5">
    <source>
        <dbReference type="ARBA" id="ARBA00023136"/>
    </source>
</evidence>
<feature type="transmembrane region" description="Helical" evidence="6">
    <location>
        <begin position="309"/>
        <end position="330"/>
    </location>
</feature>
<feature type="transmembrane region" description="Helical" evidence="6">
    <location>
        <begin position="78"/>
        <end position="101"/>
    </location>
</feature>
<evidence type="ECO:0000313" key="9">
    <source>
        <dbReference type="Proteomes" id="UP000316476"/>
    </source>
</evidence>
<feature type="transmembrane region" description="Helical" evidence="6">
    <location>
        <begin position="207"/>
        <end position="225"/>
    </location>
</feature>
<name>A0A5C6FR47_9PLAN</name>
<evidence type="ECO:0000256" key="4">
    <source>
        <dbReference type="ARBA" id="ARBA00022989"/>
    </source>
</evidence>
<comment type="caution">
    <text evidence="8">The sequence shown here is derived from an EMBL/GenBank/DDBJ whole genome shotgun (WGS) entry which is preliminary data.</text>
</comment>
<evidence type="ECO:0000256" key="3">
    <source>
        <dbReference type="ARBA" id="ARBA00022692"/>
    </source>
</evidence>
<dbReference type="InterPro" id="IPR018461">
    <property type="entry name" value="Na/H_Antiport_NhaC-like_C"/>
</dbReference>
<keyword evidence="5 6" id="KW-0472">Membrane</keyword>
<keyword evidence="4 6" id="KW-1133">Transmembrane helix</keyword>
<reference evidence="8 9" key="1">
    <citation type="submission" date="2019-02" db="EMBL/GenBank/DDBJ databases">
        <title>Deep-cultivation of Planctomycetes and their phenomic and genomic characterization uncovers novel biology.</title>
        <authorList>
            <person name="Wiegand S."/>
            <person name="Jogler M."/>
            <person name="Boedeker C."/>
            <person name="Pinto D."/>
            <person name="Vollmers J."/>
            <person name="Rivas-Marin E."/>
            <person name="Kohn T."/>
            <person name="Peeters S.H."/>
            <person name="Heuer A."/>
            <person name="Rast P."/>
            <person name="Oberbeckmann S."/>
            <person name="Bunk B."/>
            <person name="Jeske O."/>
            <person name="Meyerdierks A."/>
            <person name="Storesund J.E."/>
            <person name="Kallscheuer N."/>
            <person name="Luecker S."/>
            <person name="Lage O.M."/>
            <person name="Pohl T."/>
            <person name="Merkel B.J."/>
            <person name="Hornburger P."/>
            <person name="Mueller R.-W."/>
            <person name="Bruemmer F."/>
            <person name="Labrenz M."/>
            <person name="Spormann A.M."/>
            <person name="Op Den Camp H."/>
            <person name="Overmann J."/>
            <person name="Amann R."/>
            <person name="Jetten M.S.M."/>
            <person name="Mascher T."/>
            <person name="Medema M.H."/>
            <person name="Devos D.P."/>
            <person name="Kaster A.-K."/>
            <person name="Ovreas L."/>
            <person name="Rohde M."/>
            <person name="Galperin M.Y."/>
            <person name="Jogler C."/>
        </authorList>
    </citation>
    <scope>NUCLEOTIDE SEQUENCE [LARGE SCALE GENOMIC DNA]</scope>
    <source>
        <strain evidence="8 9">V7</strain>
    </source>
</reference>
<feature type="transmembrane region" description="Helical" evidence="6">
    <location>
        <begin position="12"/>
        <end position="41"/>
    </location>
</feature>
<dbReference type="OrthoDB" id="9762978at2"/>
<feature type="domain" description="Na+/H+ antiporter NhaC-like C-terminal" evidence="7">
    <location>
        <begin position="165"/>
        <end position="496"/>
    </location>
</feature>
<comment type="subcellular location">
    <subcellularLocation>
        <location evidence="1">Cell membrane</location>
        <topology evidence="1">Multi-pass membrane protein</topology>
    </subcellularLocation>
</comment>
<feature type="transmembrane region" description="Helical" evidence="6">
    <location>
        <begin position="486"/>
        <end position="502"/>
    </location>
</feature>
<keyword evidence="2" id="KW-1003">Cell membrane</keyword>
<accession>A0A5C6FR47</accession>
<dbReference type="Proteomes" id="UP000316476">
    <property type="component" value="Unassembled WGS sequence"/>
</dbReference>
<keyword evidence="3 6" id="KW-0812">Transmembrane</keyword>
<feature type="transmembrane region" description="Helical" evidence="6">
    <location>
        <begin position="342"/>
        <end position="362"/>
    </location>
</feature>
<dbReference type="PANTHER" id="PTHR43478:SF1">
    <property type="entry name" value="NA+_H+ ANTIPORTER NHAC-LIKE C-TERMINAL DOMAIN-CONTAINING PROTEIN"/>
    <property type="match status" value="1"/>
</dbReference>
<protein>
    <submittedName>
        <fullName evidence="8">Malate-2H(+)/Na(+)-lactate antiporter</fullName>
    </submittedName>
</protein>
<feature type="transmembrane region" description="Helical" evidence="6">
    <location>
        <begin position="258"/>
        <end position="280"/>
    </location>
</feature>
<dbReference type="EMBL" id="SJPZ01000001">
    <property type="protein sequence ID" value="TWU64754.1"/>
    <property type="molecule type" value="Genomic_DNA"/>
</dbReference>
<sequence>MADASWLSLLPPVVAIVLAIATGRVYISLTLGVLSGAALLATGQPDSTGTLVWVLATIEIFVRSLWQSVTDFYHLQVLAFSLLLGAMVGVLESGGAIPALLQRIAQRVRSRRGAQLLISCSGLAIFFDDYANTLMIGGAFRSTADRYRISRARLAYLVDSTAAPVAGLALVSTWVATEISYLQEGLQQSGWPDTDRTFEIFVASVPYRFYPILAIVMVMWTSISGREYGPMASQRPHRLPETPDDEFDVGCSGATNGLMVLLAAVLPVVLCVAAVLATLIQTGWPQEPFPSSMSGLQRVGTIIGGGDSYLALVVGGGVGLVSAWIGAAVIKMWPLRRVGQGALVGAGQMLPAMLVLWLAWALSGMTSTDQLNTSGYLSSMLSDTMDVRWLPTVTFLLAGVVAFSTGTSWGTMAILTPIVVALAIRMSGLANDGDVDLAEHPIFLATFGSVLAGAIFGDHCSPISDTTVLSSRASGCDHMVHVRTQMPYAITVGVVCVLVGTLPVAVGWSPWICLSAGACLLIGWVRWLGRPMDQDGVVD</sequence>
<evidence type="ECO:0000313" key="8">
    <source>
        <dbReference type="EMBL" id="TWU64754.1"/>
    </source>
</evidence>
<evidence type="ECO:0000256" key="1">
    <source>
        <dbReference type="ARBA" id="ARBA00004651"/>
    </source>
</evidence>
<dbReference type="AlphaFoldDB" id="A0A5C6FR47"/>
<dbReference type="Pfam" id="PF03553">
    <property type="entry name" value="Na_H_antiporter"/>
    <property type="match status" value="1"/>
</dbReference>
<feature type="transmembrane region" description="Helical" evidence="6">
    <location>
        <begin position="508"/>
        <end position="525"/>
    </location>
</feature>